<comment type="caution">
    <text evidence="2">The sequence shown here is derived from an EMBL/GenBank/DDBJ whole genome shotgun (WGS) entry which is preliminary data.</text>
</comment>
<feature type="region of interest" description="Disordered" evidence="1">
    <location>
        <begin position="22"/>
        <end position="45"/>
    </location>
</feature>
<accession>A0A8T4GYP1</accession>
<feature type="compositionally biased region" description="Polar residues" evidence="1">
    <location>
        <begin position="25"/>
        <end position="38"/>
    </location>
</feature>
<name>A0A8T4GYP1_9EURY</name>
<keyword evidence="3" id="KW-1185">Reference proteome</keyword>
<dbReference type="EMBL" id="JAGGLC010000006">
    <property type="protein sequence ID" value="MBP1988116.1"/>
    <property type="molecule type" value="Genomic_DNA"/>
</dbReference>
<proteinExistence type="predicted"/>
<evidence type="ECO:0000256" key="1">
    <source>
        <dbReference type="SAM" id="MobiDB-lite"/>
    </source>
</evidence>
<dbReference type="RefSeq" id="WP_209492462.1">
    <property type="nucleotide sequence ID" value="NZ_JAGGLC010000006.1"/>
</dbReference>
<evidence type="ECO:0000313" key="2">
    <source>
        <dbReference type="EMBL" id="MBP1988116.1"/>
    </source>
</evidence>
<evidence type="ECO:0000313" key="3">
    <source>
        <dbReference type="Proteomes" id="UP000823736"/>
    </source>
</evidence>
<reference evidence="2" key="1">
    <citation type="submission" date="2021-03" db="EMBL/GenBank/DDBJ databases">
        <title>Genomic Encyclopedia of Type Strains, Phase IV (KMG-IV): sequencing the most valuable type-strain genomes for metagenomic binning, comparative biology and taxonomic classification.</title>
        <authorList>
            <person name="Goeker M."/>
        </authorList>
    </citation>
    <scope>NUCLEOTIDE SEQUENCE</scope>
    <source>
        <strain evidence="2">DSM 26232</strain>
    </source>
</reference>
<dbReference type="Proteomes" id="UP000823736">
    <property type="component" value="Unassembled WGS sequence"/>
</dbReference>
<sequence>MLRFLAVQNGAVAADETLVEPTPSVPISTSLRTATTEIEPSARPR</sequence>
<organism evidence="2 3">
    <name type="scientific">Halolamina salifodinae</name>
    <dbReference type="NCBI Taxonomy" id="1202767"/>
    <lineage>
        <taxon>Archaea</taxon>
        <taxon>Methanobacteriati</taxon>
        <taxon>Methanobacteriota</taxon>
        <taxon>Stenosarchaea group</taxon>
        <taxon>Halobacteria</taxon>
        <taxon>Halobacteriales</taxon>
        <taxon>Haloferacaceae</taxon>
    </lineage>
</organism>
<protein>
    <submittedName>
        <fullName evidence="2">Uncharacterized protein</fullName>
    </submittedName>
</protein>
<dbReference type="AlphaFoldDB" id="A0A8T4GYP1"/>
<gene>
    <name evidence="2" type="ORF">J2753_002628</name>
</gene>